<name>A0ABQ3W6R6_9LACO</name>
<accession>A0ABQ3W6R6</accession>
<evidence type="ECO:0000256" key="1">
    <source>
        <dbReference type="ARBA" id="ARBA00009437"/>
    </source>
</evidence>
<keyword evidence="2" id="KW-0805">Transcription regulation</keyword>
<evidence type="ECO:0000259" key="5">
    <source>
        <dbReference type="PROSITE" id="PS50931"/>
    </source>
</evidence>
<dbReference type="Proteomes" id="UP000616547">
    <property type="component" value="Unassembled WGS sequence"/>
</dbReference>
<gene>
    <name evidence="6" type="ORF">lacNasYZ03_14400</name>
</gene>
<proteinExistence type="inferred from homology"/>
<keyword evidence="7" id="KW-1185">Reference proteome</keyword>
<dbReference type="PANTHER" id="PTHR30346">
    <property type="entry name" value="TRANSCRIPTIONAL DUAL REGULATOR HCAR-RELATED"/>
    <property type="match status" value="1"/>
</dbReference>
<sequence length="292" mass="32687">MNDQLKTFIAVADNQSFNKAANELYLSAPAVIKQVNHLEDSIKVKLFDRNHNGVTLTEAGRSFYKDAVRLLSAYDQSIDRARNATGKKMSIKIGAGPLATGTATTNLWVEVGKRLPQLRFQFIPCSCSLGNFNEFLAGIGKDFDLVSSVYDENLLNEYDIQALQLDITPLRLSVPVNNPLAKKDELTLRDLDKQKIALPAKGKFRCFDQARDFLKQNSKIDLQEIPGFDMNVLNQCVSNDWLLCSAEDWQTAHPFLKAKKVAWNCTVPFGIVYSKKPSATVIEVIDLLKEGR</sequence>
<dbReference type="InterPro" id="IPR036388">
    <property type="entry name" value="WH-like_DNA-bd_sf"/>
</dbReference>
<dbReference type="PANTHER" id="PTHR30346:SF28">
    <property type="entry name" value="HTH-TYPE TRANSCRIPTIONAL REGULATOR CYNR"/>
    <property type="match status" value="1"/>
</dbReference>
<dbReference type="RefSeq" id="WP_201330166.1">
    <property type="nucleotide sequence ID" value="NZ_BOCG01000439.1"/>
</dbReference>
<keyword evidence="3" id="KW-0238">DNA-binding</keyword>
<dbReference type="Pfam" id="PF00126">
    <property type="entry name" value="HTH_1"/>
    <property type="match status" value="1"/>
</dbReference>
<dbReference type="InterPro" id="IPR000847">
    <property type="entry name" value="LysR_HTH_N"/>
</dbReference>
<evidence type="ECO:0000256" key="3">
    <source>
        <dbReference type="ARBA" id="ARBA00023125"/>
    </source>
</evidence>
<dbReference type="SUPFAM" id="SSF46785">
    <property type="entry name" value="Winged helix' DNA-binding domain"/>
    <property type="match status" value="1"/>
</dbReference>
<comment type="caution">
    <text evidence="6">The sequence shown here is derived from an EMBL/GenBank/DDBJ whole genome shotgun (WGS) entry which is preliminary data.</text>
</comment>
<comment type="similarity">
    <text evidence="1">Belongs to the LysR transcriptional regulatory family.</text>
</comment>
<evidence type="ECO:0000256" key="4">
    <source>
        <dbReference type="ARBA" id="ARBA00023163"/>
    </source>
</evidence>
<dbReference type="InterPro" id="IPR036390">
    <property type="entry name" value="WH_DNA-bd_sf"/>
</dbReference>
<keyword evidence="4" id="KW-0804">Transcription</keyword>
<dbReference type="PROSITE" id="PS50931">
    <property type="entry name" value="HTH_LYSR"/>
    <property type="match status" value="1"/>
</dbReference>
<dbReference type="Gene3D" id="1.10.10.10">
    <property type="entry name" value="Winged helix-like DNA-binding domain superfamily/Winged helix DNA-binding domain"/>
    <property type="match status" value="1"/>
</dbReference>
<evidence type="ECO:0000313" key="7">
    <source>
        <dbReference type="Proteomes" id="UP000616547"/>
    </source>
</evidence>
<evidence type="ECO:0000256" key="2">
    <source>
        <dbReference type="ARBA" id="ARBA00023015"/>
    </source>
</evidence>
<protein>
    <recommendedName>
        <fullName evidence="5">HTH lysR-type domain-containing protein</fullName>
    </recommendedName>
</protein>
<dbReference type="EMBL" id="BOCI01000423">
    <property type="protein sequence ID" value="GHW01753.1"/>
    <property type="molecule type" value="Genomic_DNA"/>
</dbReference>
<organism evidence="6 7">
    <name type="scientific">Lactobacillus nasalidis</name>
    <dbReference type="NCBI Taxonomy" id="2797258"/>
    <lineage>
        <taxon>Bacteria</taxon>
        <taxon>Bacillati</taxon>
        <taxon>Bacillota</taxon>
        <taxon>Bacilli</taxon>
        <taxon>Lactobacillales</taxon>
        <taxon>Lactobacillaceae</taxon>
        <taxon>Lactobacillus</taxon>
    </lineage>
</organism>
<reference evidence="7" key="1">
    <citation type="submission" date="2021-01" db="EMBL/GenBank/DDBJ databases">
        <title>Draft genome sequence of Nasalis larvatus strain YZ03.</title>
        <authorList>
            <person name="Suzuki-Hashido N."/>
            <person name="Tsuchida S."/>
            <person name="Hayakawa T."/>
        </authorList>
    </citation>
    <scope>NUCLEOTIDE SEQUENCE [LARGE SCALE GENOMIC DNA]</scope>
    <source>
        <strain evidence="7">YZ03</strain>
    </source>
</reference>
<evidence type="ECO:0000313" key="6">
    <source>
        <dbReference type="EMBL" id="GHW01753.1"/>
    </source>
</evidence>
<feature type="domain" description="HTH lysR-type" evidence="5">
    <location>
        <begin position="1"/>
        <end position="57"/>
    </location>
</feature>